<reference evidence="8" key="1">
    <citation type="journal article" date="2013" name="ISME J.">
        <title>A small predatory core genome in the divergent marine Bacteriovorax marinus SJ and the terrestrial Bdellovibrio bacteriovorus.</title>
        <authorList>
            <person name="Crossman L.C."/>
            <person name="Chen H."/>
            <person name="Cerdeno-Tarraga A.M."/>
            <person name="Brooks K."/>
            <person name="Quail M.A."/>
            <person name="Pineiro S.A."/>
            <person name="Hobley L."/>
            <person name="Sockett R.E."/>
            <person name="Bentley S.D."/>
            <person name="Parkhill J."/>
            <person name="Williams H.N."/>
            <person name="Stine O.C."/>
        </authorList>
    </citation>
    <scope>NUCLEOTIDE SEQUENCE [LARGE SCALE GENOMIC DNA]</scope>
    <source>
        <strain evidence="8">ATCC BAA-682 / DSM 15412 / SJ</strain>
    </source>
</reference>
<dbReference type="GO" id="GO:0043190">
    <property type="term" value="C:ATP-binding cassette (ABC) transporter complex"/>
    <property type="evidence" value="ECO:0007669"/>
    <property type="project" value="TreeGrafter"/>
</dbReference>
<feature type="transmembrane region" description="Helical" evidence="6">
    <location>
        <begin position="96"/>
        <end position="118"/>
    </location>
</feature>
<evidence type="ECO:0000313" key="8">
    <source>
        <dbReference type="Proteomes" id="UP000008963"/>
    </source>
</evidence>
<dbReference type="EMBL" id="FQ312005">
    <property type="protein sequence ID" value="CBW28158.1"/>
    <property type="molecule type" value="Genomic_DNA"/>
</dbReference>
<organism evidence="7 8">
    <name type="scientific">Halobacteriovorax marinus (strain ATCC BAA-682 / DSM 15412 / SJ)</name>
    <name type="common">Bacteriovorax marinus</name>
    <dbReference type="NCBI Taxonomy" id="862908"/>
    <lineage>
        <taxon>Bacteria</taxon>
        <taxon>Pseudomonadati</taxon>
        <taxon>Bdellovibrionota</taxon>
        <taxon>Bacteriovoracia</taxon>
        <taxon>Bacteriovoracales</taxon>
        <taxon>Halobacteriovoraceae</taxon>
        <taxon>Halobacteriovorax</taxon>
    </lineage>
</organism>
<dbReference type="eggNOG" id="COG0795">
    <property type="taxonomic scope" value="Bacteria"/>
</dbReference>
<sequence length="368" mass="42239">MGILRKLILKEWFKFFAGSVIALFLLVSVANLISGFLRGNVTATEVMINHFIEIPGYLNKIFPVSCLMASLFSINKLKTRSELTAIFAAGYSRKNYIIDLIFASLIVTIVQFMMTSYISPFFKSQRENLISESTHKFSNLKSQGLRSSTIGSGKMWYRSDDYFIAFTNYNQIKKELYNVTLYKLSADSYLEEIQAMQKVYWEKGIWIGKNVIKLDGLNLKSFPKAEENKENIINLYETPEELRQIEADITILNIVKLWKYIDQLKTSGININEYMVLFYDKFANSIICIIFAILASVSVFNPNRRSSSFGKNIAAVFFFTILYWLVYSYLIELGNNSKVPPIAATFTVPIAFTIILIVIFSRNRKLAK</sequence>
<name>E1X188_HALMS</name>
<dbReference type="OrthoDB" id="5289330at2"/>
<keyword evidence="2" id="KW-1003">Cell membrane</keyword>
<dbReference type="PATRIC" id="fig|862908.3.peg.3268"/>
<evidence type="ECO:0000313" key="7">
    <source>
        <dbReference type="EMBL" id="CBW28158.1"/>
    </source>
</evidence>
<protein>
    <submittedName>
        <fullName evidence="7">Transport-related membrane protein</fullName>
    </submittedName>
</protein>
<dbReference type="RefSeq" id="WP_014245927.1">
    <property type="nucleotide sequence ID" value="NC_016620.1"/>
</dbReference>
<dbReference type="GO" id="GO:0015920">
    <property type="term" value="P:lipopolysaccharide transport"/>
    <property type="evidence" value="ECO:0007669"/>
    <property type="project" value="TreeGrafter"/>
</dbReference>
<dbReference type="PANTHER" id="PTHR33529:SF6">
    <property type="entry name" value="YJGP_YJGQ FAMILY PERMEASE"/>
    <property type="match status" value="1"/>
</dbReference>
<feature type="transmembrane region" description="Helical" evidence="6">
    <location>
        <begin position="282"/>
        <end position="300"/>
    </location>
</feature>
<dbReference type="Proteomes" id="UP000008963">
    <property type="component" value="Chromosome"/>
</dbReference>
<evidence type="ECO:0000256" key="2">
    <source>
        <dbReference type="ARBA" id="ARBA00022475"/>
    </source>
</evidence>
<feature type="transmembrane region" description="Helical" evidence="6">
    <location>
        <begin position="342"/>
        <end position="360"/>
    </location>
</feature>
<dbReference type="AlphaFoldDB" id="E1X188"/>
<proteinExistence type="predicted"/>
<dbReference type="KEGG" id="bmx:BMS_3415"/>
<keyword evidence="4 6" id="KW-1133">Transmembrane helix</keyword>
<keyword evidence="8" id="KW-1185">Reference proteome</keyword>
<dbReference type="HOGENOM" id="CLU_751776_0_0_7"/>
<feature type="transmembrane region" description="Helical" evidence="6">
    <location>
        <begin position="12"/>
        <end position="37"/>
    </location>
</feature>
<dbReference type="PANTHER" id="PTHR33529">
    <property type="entry name" value="SLR0882 PROTEIN-RELATED"/>
    <property type="match status" value="1"/>
</dbReference>
<keyword evidence="5 6" id="KW-0472">Membrane</keyword>
<evidence type="ECO:0000256" key="5">
    <source>
        <dbReference type="ARBA" id="ARBA00023136"/>
    </source>
</evidence>
<evidence type="ECO:0000256" key="1">
    <source>
        <dbReference type="ARBA" id="ARBA00004651"/>
    </source>
</evidence>
<keyword evidence="3 6" id="KW-0812">Transmembrane</keyword>
<gene>
    <name evidence="7" type="ordered locus">BMS_3415</name>
</gene>
<dbReference type="Pfam" id="PF03739">
    <property type="entry name" value="LptF_LptG"/>
    <property type="match status" value="1"/>
</dbReference>
<dbReference type="STRING" id="862908.BMS_3415"/>
<evidence type="ECO:0000256" key="6">
    <source>
        <dbReference type="SAM" id="Phobius"/>
    </source>
</evidence>
<evidence type="ECO:0000256" key="3">
    <source>
        <dbReference type="ARBA" id="ARBA00022692"/>
    </source>
</evidence>
<accession>E1X188</accession>
<evidence type="ECO:0000256" key="4">
    <source>
        <dbReference type="ARBA" id="ARBA00022989"/>
    </source>
</evidence>
<dbReference type="InterPro" id="IPR005495">
    <property type="entry name" value="LptG/LptF_permease"/>
</dbReference>
<feature type="transmembrane region" description="Helical" evidence="6">
    <location>
        <begin position="312"/>
        <end position="330"/>
    </location>
</feature>
<comment type="subcellular location">
    <subcellularLocation>
        <location evidence="1">Cell membrane</location>
        <topology evidence="1">Multi-pass membrane protein</topology>
    </subcellularLocation>
</comment>